<dbReference type="InterPro" id="IPR010158">
    <property type="entry name" value="Amidase_Cbmase"/>
</dbReference>
<evidence type="ECO:0000256" key="3">
    <source>
        <dbReference type="PIRSR" id="PIRSR001235-1"/>
    </source>
</evidence>
<evidence type="ECO:0000313" key="5">
    <source>
        <dbReference type="EMBL" id="PAU96771.1"/>
    </source>
</evidence>
<dbReference type="PANTHER" id="PTHR32494:SF5">
    <property type="entry name" value="ALLANTOATE AMIDOHYDROLASE"/>
    <property type="match status" value="1"/>
</dbReference>
<feature type="binding site" evidence="3">
    <location>
        <position position="381"/>
    </location>
    <ligand>
        <name>Zn(2+)</name>
        <dbReference type="ChEBI" id="CHEBI:29105"/>
        <label>2</label>
    </ligand>
</feature>
<dbReference type="CDD" id="cd03884">
    <property type="entry name" value="M20_bAS"/>
    <property type="match status" value="1"/>
</dbReference>
<dbReference type="Pfam" id="PF07687">
    <property type="entry name" value="M20_dimer"/>
    <property type="match status" value="1"/>
</dbReference>
<dbReference type="SUPFAM" id="SSF55031">
    <property type="entry name" value="Bacterial exopeptidase dimerisation domain"/>
    <property type="match status" value="1"/>
</dbReference>
<keyword evidence="6" id="KW-1185">Reference proteome</keyword>
<feature type="domain" description="Peptidase M20 dimerisation" evidence="4">
    <location>
        <begin position="209"/>
        <end position="309"/>
    </location>
</feature>
<evidence type="ECO:0000259" key="4">
    <source>
        <dbReference type="Pfam" id="PF07687"/>
    </source>
</evidence>
<dbReference type="NCBIfam" id="NF006771">
    <property type="entry name" value="PRK09290.1-5"/>
    <property type="match status" value="1"/>
</dbReference>
<dbReference type="NCBIfam" id="NF006769">
    <property type="entry name" value="PRK09290.1-3"/>
    <property type="match status" value="1"/>
</dbReference>
<dbReference type="PANTHER" id="PTHR32494">
    <property type="entry name" value="ALLANTOATE DEIMINASE-RELATED"/>
    <property type="match status" value="1"/>
</dbReference>
<keyword evidence="3" id="KW-0862">Zinc</keyword>
<dbReference type="Gene3D" id="3.40.630.10">
    <property type="entry name" value="Zn peptidases"/>
    <property type="match status" value="1"/>
</dbReference>
<accession>A0A2A2GGX9</accession>
<dbReference type="OrthoDB" id="9808195at2"/>
<sequence length="419" mass="44229">MSNLKIDAARLWGSLMETAQIGGTPDGGIARLTLSEDDSRVRHWLRAQCDALGMTMVVDEAGNMFATRPGRRPDLPPIAMGSHLDTQPTGGKFDGVLGVLAGLEVLRTLDEAGFQSEAPLMLVNWTNEEGSRFSPAMLGSGIWAGVYSRDYGDSRTDAGGDSFGASLDRIGWRGEAEAGSVRFGAMFELHIEQGPILEAEGRQIGVVQGVQGMRWFDLGLTGTAAHTGSTPMNLRRNALVGMAQVIGGIDRIARSHKDAVGTIGFLEVSPNSHNVIPGEVRATIDLRHPDDAVLDRMEQEVAALVAEAAQANGLGHRLVPISRTAPVAFDPECIAAVRAGAKAAGLSTRDMISGAGHDAVHAAAVAPTTMIFVPCKGGLSHNPAESTLLEECAAGAQVLLEAVLDYDRRKAERRAEVAA</sequence>
<dbReference type="GO" id="GO:0046872">
    <property type="term" value="F:metal ion binding"/>
    <property type="evidence" value="ECO:0007669"/>
    <property type="project" value="UniProtKB-KW"/>
</dbReference>
<comment type="caution">
    <text evidence="5">The sequence shown here is derived from an EMBL/GenBank/DDBJ whole genome shotgun (WGS) entry which is preliminary data.</text>
</comment>
<comment type="cofactor">
    <cofactor evidence="3">
        <name>Zn(2+)</name>
        <dbReference type="ChEBI" id="CHEBI:29105"/>
    </cofactor>
    <text evidence="3">Binds 2 Zn(2+) ions per subunit.</text>
</comment>
<dbReference type="AlphaFoldDB" id="A0A2A2GGX9"/>
<dbReference type="InterPro" id="IPR036264">
    <property type="entry name" value="Bact_exopeptidase_dim_dom"/>
</dbReference>
<evidence type="ECO:0000256" key="2">
    <source>
        <dbReference type="ARBA" id="ARBA00022801"/>
    </source>
</evidence>
<feature type="binding site" evidence="3">
    <location>
        <position position="83"/>
    </location>
    <ligand>
        <name>Zn(2+)</name>
        <dbReference type="ChEBI" id="CHEBI:29105"/>
        <label>1</label>
    </ligand>
</feature>
<dbReference type="InterPro" id="IPR011650">
    <property type="entry name" value="Peptidase_M20_dimer"/>
</dbReference>
<keyword evidence="3" id="KW-0479">Metal-binding</keyword>
<reference evidence="5 6" key="1">
    <citation type="submission" date="2017-09" db="EMBL/GenBank/DDBJ databases">
        <title>Paracoccus alkalisoli sp. nov., isolated from saline alkaline soil.</title>
        <authorList>
            <person name="Dong X."/>
            <person name="Zhang G."/>
        </authorList>
    </citation>
    <scope>NUCLEOTIDE SEQUENCE [LARGE SCALE GENOMIC DNA]</scope>
    <source>
        <strain evidence="5 6">WN007</strain>
    </source>
</reference>
<dbReference type="Pfam" id="PF01546">
    <property type="entry name" value="Peptidase_M20"/>
    <property type="match status" value="1"/>
</dbReference>
<dbReference type="GO" id="GO:0016813">
    <property type="term" value="F:hydrolase activity, acting on carbon-nitrogen (but not peptide) bonds, in linear amidines"/>
    <property type="evidence" value="ECO:0007669"/>
    <property type="project" value="InterPro"/>
</dbReference>
<dbReference type="Proteomes" id="UP000218023">
    <property type="component" value="Unassembled WGS sequence"/>
</dbReference>
<gene>
    <name evidence="5" type="ORF">CK240_11870</name>
</gene>
<dbReference type="EMBL" id="NSJZ01000010">
    <property type="protein sequence ID" value="PAU96771.1"/>
    <property type="molecule type" value="Genomic_DNA"/>
</dbReference>
<dbReference type="InterPro" id="IPR002933">
    <property type="entry name" value="Peptidase_M20"/>
</dbReference>
<protein>
    <submittedName>
        <fullName evidence="5">Zn-dependent hydrolase</fullName>
    </submittedName>
</protein>
<proteinExistence type="inferred from homology"/>
<feature type="binding site" evidence="3">
    <location>
        <position position="94"/>
    </location>
    <ligand>
        <name>Zn(2+)</name>
        <dbReference type="ChEBI" id="CHEBI:29105"/>
        <label>2</label>
    </ligand>
</feature>
<organism evidence="5 6">
    <name type="scientific">Paracoccus salipaludis</name>
    <dbReference type="NCBI Taxonomy" id="2032623"/>
    <lineage>
        <taxon>Bacteria</taxon>
        <taxon>Pseudomonadati</taxon>
        <taxon>Pseudomonadota</taxon>
        <taxon>Alphaproteobacteria</taxon>
        <taxon>Rhodobacterales</taxon>
        <taxon>Paracoccaceae</taxon>
        <taxon>Paracoccus</taxon>
    </lineage>
</organism>
<dbReference type="RefSeq" id="WP_095640561.1">
    <property type="nucleotide sequence ID" value="NZ_NSJZ01000010.1"/>
</dbReference>
<comment type="similarity">
    <text evidence="1">Belongs to the peptidase M20 family.</text>
</comment>
<name>A0A2A2GGX9_9RHOB</name>
<feature type="binding site" evidence="3">
    <location>
        <position position="190"/>
    </location>
    <ligand>
        <name>Zn(2+)</name>
        <dbReference type="ChEBI" id="CHEBI:29105"/>
        <label>1</label>
    </ligand>
</feature>
<feature type="binding site" evidence="3">
    <location>
        <position position="94"/>
    </location>
    <ligand>
        <name>Zn(2+)</name>
        <dbReference type="ChEBI" id="CHEBI:29105"/>
        <label>1</label>
    </ligand>
</feature>
<evidence type="ECO:0000256" key="1">
    <source>
        <dbReference type="ARBA" id="ARBA00006153"/>
    </source>
</evidence>
<dbReference type="PIRSF" id="PIRSF001235">
    <property type="entry name" value="Amidase_carbamoylase"/>
    <property type="match status" value="1"/>
</dbReference>
<keyword evidence="2 5" id="KW-0378">Hydrolase</keyword>
<dbReference type="Gene3D" id="3.30.70.360">
    <property type="match status" value="1"/>
</dbReference>
<dbReference type="NCBIfam" id="TIGR01879">
    <property type="entry name" value="hydantase"/>
    <property type="match status" value="1"/>
</dbReference>
<evidence type="ECO:0000313" key="6">
    <source>
        <dbReference type="Proteomes" id="UP000218023"/>
    </source>
</evidence>
<dbReference type="SUPFAM" id="SSF53187">
    <property type="entry name" value="Zn-dependent exopeptidases"/>
    <property type="match status" value="1"/>
</dbReference>
<feature type="binding site" evidence="3">
    <location>
        <position position="129"/>
    </location>
    <ligand>
        <name>Zn(2+)</name>
        <dbReference type="ChEBI" id="CHEBI:29105"/>
        <label>2</label>
    </ligand>
</feature>